<proteinExistence type="predicted"/>
<evidence type="ECO:0000313" key="5">
    <source>
        <dbReference type="WBParaSite" id="TTAC_0000036901-mRNA-1"/>
    </source>
</evidence>
<feature type="region of interest" description="Disordered" evidence="2">
    <location>
        <begin position="1163"/>
        <end position="1201"/>
    </location>
</feature>
<evidence type="ECO:0000313" key="3">
    <source>
        <dbReference type="EMBL" id="VDM16318.1"/>
    </source>
</evidence>
<feature type="compositionally biased region" description="Basic and acidic residues" evidence="2">
    <location>
        <begin position="1179"/>
        <end position="1196"/>
    </location>
</feature>
<feature type="compositionally biased region" description="Basic and acidic residues" evidence="2">
    <location>
        <begin position="280"/>
        <end position="289"/>
    </location>
</feature>
<evidence type="ECO:0000313" key="4">
    <source>
        <dbReference type="Proteomes" id="UP000274429"/>
    </source>
</evidence>
<feature type="compositionally biased region" description="Low complexity" evidence="2">
    <location>
        <begin position="1043"/>
        <end position="1055"/>
    </location>
</feature>
<feature type="region of interest" description="Disordered" evidence="2">
    <location>
        <begin position="1223"/>
        <end position="1272"/>
    </location>
</feature>
<feature type="coiled-coil region" evidence="1">
    <location>
        <begin position="659"/>
        <end position="686"/>
    </location>
</feature>
<sequence length="1615" mass="178297">MTSTAERHNPNDTNQCLRRAHSNPKGTRLFLYDLNGPYEDSSSIDVNVEVSASVLLQCVDSNPRFTLQPRRRTIWAYVRSQTPRPAVGDVKAQQIGGKAGVKPGNSTATKSFAADDERQCEQSDVSAVVKENATLRTLSMLNDTVFTDDTPCNESSMTISIKGLIDEVNRDKEISTTNLESLERPSIIPSQRKPSTEVKRDSQLTETIISSKTACPTPNSVARSAPPMLYAQNRDQRVFPKVGSSTLNMSNSSMEQPTTARKNSHKTLWQRLFKRNSKSASKDSEELSKVHSKSRTFRSTSPSLEVVTQKTLTSYKTQSNSTWNAKPNGLSTPPEPFEIAHTEMPHLEEEVVHMVSKGNQTDFPPIKGKSSKTNKNRAPPESSQLFTRHSSSKEAPMSFINPKEGNKQNSIEVSTLNSGKLKRKTSKVISVEVSNSSMASADNDLVCFVQVAKSLSMENTPPTSSKATQEEKGTCSTQKTILTTGQVEECEGTREGSSKRAEFRRANLEIRAPCMSTITPPTNCVDTTDEDDPFASDHFSNVFSAKDSLDLCTWVEKPAHFRIAENNPILRKTEPVSAAGSIPPLLLDETGGPNKLHPKDSLDMYVLDDVDPVKRKPFKNEVRFLLRRKKSKSIQKEKKVPAIDGHRVFPQPQQHLHGKMDFVDAVEELEAQFQLLKRQNSNILANRAVLEGNKLNEEDDNATEINFYTENDDSLLLDQSRPASEPPLDLAPHLHGQQDVVNEELTSFPKVRVFVTSPDSLTHTPIEESSDNSPPVDQTPPTDGPPQFVILSPYCTDVSNHPSVIESIPTIPVNGTNLGSFCCVLPNQSEKQHQSFNSNPNLAFYSLQCGSVMAETHPHSPNLPQQILLLNPIEASSGSPAPTQSPPGCNYLNPGIQFEYPQCRHIDSCSYTDSDEYALSMHHGKIQTGSPNSPPKAMGCTQCDLTTNNQKCLEISHHHLDKAEEPHLIHTHAYPFENSRSPGDIAVRTNYLEHNFGTTNLRCEQTLPPFALKAKMSSTTASTNGSEAVLMNDNQMENPGECSRQASSSSEKGSSTEIEVVDVDDEANFGSPDRYEVDQTGMVIEKISHSLVSFLKLHSTTKHPHYETSTEKKVPDREMVNYAPSITQNMRCNAQADYEVSISVGGNSQADLKVHLESMALPQEDKKGDHSIATPPPSHDTKRSTTGEVEQPRSVEEDTLWIRSSKSIADSEAQSETLKMNVSTISEGEFDKPGIDTGVPKSNQVHHDPVDKNSDGKEDSPAPDTEALEIPPNVATNRNSCDIFNRDGLFLTMDSRQRESGEQSDISEFQNVMVTLKDSPSAPPSSTFKALNVEVKANPAWLCQGMFVRAVKIRNGSRCTEERSRAGKNKGGSPAQLIYRGEIRNQSIPSITINHSDHADFRKAKDGQFILDRSVDVLQPPGNKQEGSDAIDRLSFIRAEEQRADIHGTTTRMMRQDSSFIQGEIDNSFGTYLESTLQKTPESSGKGAHSKNGRNNDAKLDKARRQNCVKSKDLLKALEMKEDIEEIRPKPRRVVSVPASNTLDGGGKGNAPQANTQEMPALIFVPGTRLPTELMKLCDSKVDPSNGWCIMPLPVYRTQHALYAAYAQNFPGFKV</sequence>
<gene>
    <name evidence="3" type="ORF">TTAC_LOCUS370</name>
</gene>
<feature type="region of interest" description="Disordered" evidence="2">
    <location>
        <begin position="183"/>
        <end position="202"/>
    </location>
</feature>
<feature type="compositionally biased region" description="Basic and acidic residues" evidence="2">
    <location>
        <begin position="1494"/>
        <end position="1505"/>
    </location>
</feature>
<feature type="compositionally biased region" description="Polar residues" evidence="2">
    <location>
        <begin position="771"/>
        <end position="781"/>
    </location>
</feature>
<feature type="compositionally biased region" description="Basic and acidic residues" evidence="2">
    <location>
        <begin position="1245"/>
        <end position="1260"/>
    </location>
</feature>
<dbReference type="EMBL" id="UYWX01000030">
    <property type="protein sequence ID" value="VDM16318.1"/>
    <property type="molecule type" value="Genomic_DNA"/>
</dbReference>
<feature type="region of interest" description="Disordered" evidence="2">
    <location>
        <begin position="242"/>
        <end position="304"/>
    </location>
</feature>
<keyword evidence="1" id="KW-0175">Coiled coil</keyword>
<feature type="compositionally biased region" description="Basic and acidic residues" evidence="2">
    <location>
        <begin position="1"/>
        <end position="10"/>
    </location>
</feature>
<name>A0A0R3WIE9_HYDTA</name>
<feature type="region of interest" description="Disordered" evidence="2">
    <location>
        <begin position="761"/>
        <end position="788"/>
    </location>
</feature>
<dbReference type="Proteomes" id="UP000274429">
    <property type="component" value="Unassembled WGS sequence"/>
</dbReference>
<reference evidence="5" key="1">
    <citation type="submission" date="2017-02" db="UniProtKB">
        <authorList>
            <consortium name="WormBaseParasite"/>
        </authorList>
    </citation>
    <scope>IDENTIFICATION</scope>
</reference>
<organism evidence="5">
    <name type="scientific">Hydatigena taeniaeformis</name>
    <name type="common">Feline tapeworm</name>
    <name type="synonym">Taenia taeniaeformis</name>
    <dbReference type="NCBI Taxonomy" id="6205"/>
    <lineage>
        <taxon>Eukaryota</taxon>
        <taxon>Metazoa</taxon>
        <taxon>Spiralia</taxon>
        <taxon>Lophotrochozoa</taxon>
        <taxon>Platyhelminthes</taxon>
        <taxon>Cestoda</taxon>
        <taxon>Eucestoda</taxon>
        <taxon>Cyclophyllidea</taxon>
        <taxon>Taeniidae</taxon>
        <taxon>Hydatigera</taxon>
    </lineage>
</organism>
<feature type="region of interest" description="Disordered" evidence="2">
    <location>
        <begin position="1477"/>
        <end position="1505"/>
    </location>
</feature>
<evidence type="ECO:0000256" key="2">
    <source>
        <dbReference type="SAM" id="MobiDB-lite"/>
    </source>
</evidence>
<feature type="compositionally biased region" description="Polar residues" evidence="2">
    <location>
        <begin position="243"/>
        <end position="261"/>
    </location>
</feature>
<protein>
    <submittedName>
        <fullName evidence="5">BAH domain-containing protein</fullName>
    </submittedName>
</protein>
<feature type="region of interest" description="Disordered" evidence="2">
    <location>
        <begin position="1034"/>
        <end position="1073"/>
    </location>
</feature>
<keyword evidence="4" id="KW-1185">Reference proteome</keyword>
<dbReference type="OrthoDB" id="6238101at2759"/>
<dbReference type="WBParaSite" id="TTAC_0000036901-mRNA-1">
    <property type="protein sequence ID" value="TTAC_0000036901-mRNA-1"/>
    <property type="gene ID" value="TTAC_0000036901"/>
</dbReference>
<accession>A0A0R3WIE9</accession>
<feature type="region of interest" description="Disordered" evidence="2">
    <location>
        <begin position="358"/>
        <end position="405"/>
    </location>
</feature>
<evidence type="ECO:0000256" key="1">
    <source>
        <dbReference type="SAM" id="Coils"/>
    </source>
</evidence>
<feature type="region of interest" description="Disordered" evidence="2">
    <location>
        <begin position="1"/>
        <end position="20"/>
    </location>
</feature>
<reference evidence="3 4" key="2">
    <citation type="submission" date="2018-11" db="EMBL/GenBank/DDBJ databases">
        <authorList>
            <consortium name="Pathogen Informatics"/>
        </authorList>
    </citation>
    <scope>NUCLEOTIDE SEQUENCE [LARGE SCALE GENOMIC DNA]</scope>
</reference>